<protein>
    <submittedName>
        <fullName evidence="1">Uncharacterized protein</fullName>
    </submittedName>
</protein>
<dbReference type="AlphaFoldDB" id="A0A165MKZ6"/>
<reference evidence="1 2" key="1">
    <citation type="journal article" date="2016" name="Mol. Biol. Evol.">
        <title>Comparative Genomics of Early-Diverging Mushroom-Forming Fungi Provides Insights into the Origins of Lignocellulose Decay Capabilities.</title>
        <authorList>
            <person name="Nagy L.G."/>
            <person name="Riley R."/>
            <person name="Tritt A."/>
            <person name="Adam C."/>
            <person name="Daum C."/>
            <person name="Floudas D."/>
            <person name="Sun H."/>
            <person name="Yadav J.S."/>
            <person name="Pangilinan J."/>
            <person name="Larsson K.H."/>
            <person name="Matsuura K."/>
            <person name="Barry K."/>
            <person name="Labutti K."/>
            <person name="Kuo R."/>
            <person name="Ohm R.A."/>
            <person name="Bhattacharya S.S."/>
            <person name="Shirouzu T."/>
            <person name="Yoshinaga Y."/>
            <person name="Martin F.M."/>
            <person name="Grigoriev I.V."/>
            <person name="Hibbett D.S."/>
        </authorList>
    </citation>
    <scope>NUCLEOTIDE SEQUENCE [LARGE SCALE GENOMIC DNA]</scope>
    <source>
        <strain evidence="1 2">HHB14362 ss-1</strain>
    </source>
</reference>
<gene>
    <name evidence="1" type="ORF">NEOLEDRAFT_1184258</name>
</gene>
<proteinExistence type="predicted"/>
<evidence type="ECO:0000313" key="2">
    <source>
        <dbReference type="Proteomes" id="UP000076761"/>
    </source>
</evidence>
<evidence type="ECO:0000313" key="1">
    <source>
        <dbReference type="EMBL" id="KZT18471.1"/>
    </source>
</evidence>
<dbReference type="Proteomes" id="UP000076761">
    <property type="component" value="Unassembled WGS sequence"/>
</dbReference>
<accession>A0A165MKZ6</accession>
<name>A0A165MKZ6_9AGAM</name>
<organism evidence="1 2">
    <name type="scientific">Neolentinus lepideus HHB14362 ss-1</name>
    <dbReference type="NCBI Taxonomy" id="1314782"/>
    <lineage>
        <taxon>Eukaryota</taxon>
        <taxon>Fungi</taxon>
        <taxon>Dikarya</taxon>
        <taxon>Basidiomycota</taxon>
        <taxon>Agaricomycotina</taxon>
        <taxon>Agaricomycetes</taxon>
        <taxon>Gloeophyllales</taxon>
        <taxon>Gloeophyllaceae</taxon>
        <taxon>Neolentinus</taxon>
    </lineage>
</organism>
<dbReference type="EMBL" id="KV425679">
    <property type="protein sequence ID" value="KZT18471.1"/>
    <property type="molecule type" value="Genomic_DNA"/>
</dbReference>
<dbReference type="InParanoid" id="A0A165MKZ6"/>
<sequence length="200" mass="22596">MHVFAQCGLNCLVTRASIEKQPLQYCMCKREALPPHQQRPHTTIPSHGASDPRAVAVSLLRRLGYMTAYTIPPPYEHSASSASPHDPLWERWERVRPTHIHDLNATNPSRAASASQRAIRVFAKRGLNRLVTRVSIENQPCQYLRAIPMLRLFRCFDSWGTRRPPTALQPFGIVCLSERPDLRVTGDSPRTNEARAALRG</sequence>
<keyword evidence="2" id="KW-1185">Reference proteome</keyword>